<dbReference type="InterPro" id="IPR013783">
    <property type="entry name" value="Ig-like_fold"/>
</dbReference>
<evidence type="ECO:0000259" key="4">
    <source>
        <dbReference type="Pfam" id="PF14870"/>
    </source>
</evidence>
<evidence type="ECO:0000256" key="3">
    <source>
        <dbReference type="SAM" id="SignalP"/>
    </source>
</evidence>
<keyword evidence="1" id="KW-0602">Photosynthesis</keyword>
<organism evidence="6 7">
    <name type="scientific">Hymenobacter montanus</name>
    <dbReference type="NCBI Taxonomy" id="2771359"/>
    <lineage>
        <taxon>Bacteria</taxon>
        <taxon>Pseudomonadati</taxon>
        <taxon>Bacteroidota</taxon>
        <taxon>Cytophagia</taxon>
        <taxon>Cytophagales</taxon>
        <taxon>Hymenobacteraceae</taxon>
        <taxon>Hymenobacter</taxon>
    </lineage>
</organism>
<dbReference type="Pfam" id="PF18962">
    <property type="entry name" value="Por_Secre_tail"/>
    <property type="match status" value="1"/>
</dbReference>
<dbReference type="EMBL" id="JACXAD010000001">
    <property type="protein sequence ID" value="MBD2766550.1"/>
    <property type="molecule type" value="Genomic_DNA"/>
</dbReference>
<evidence type="ECO:0000256" key="2">
    <source>
        <dbReference type="ARBA" id="ARBA00023276"/>
    </source>
</evidence>
<sequence>MLLAVYSRKSVYSIGRLVAGLLAALVSLPTLAQAPTYPVADLPYWEWQSPRPTGYPLQAVAALDDQTALVGGQRGTLFKTADQGQTWTPLSSGALYDIKALSFISPQVGWLANNTPNASFGNDLSGPGQVRKTIDGGRNWSPQAIGEADFVEMQDLRFFSATQGYVFYYYNAPGTGRPPRLRVTNNGGQTWNPVVIFAGTTALQFVTPQVGYFTANGGVTKTSNGGQNFELITPAPGISYNKVHFVDAQNGWVGSSTGGSSPNLFRTQNGGTTWTPVRLLGSASNSFPGVNKIAFADPLHGVINNYVTSDGGQTWTPGTGTLSTGPTQLRPSGVGFSVGTAGNIRTTTDFGLTGQARTTGAEAFFGTIHFPEPVHGWAMGKPSYNYNQVFVTHDRGTTWLGLDLTTRAAGVNWLDSRLTAGAFPDRDTAYVAGIDYTASPRAFILRTVDAGQTWNRQLLGPATALNDLKFRDGQNGIAVGNQGVIFYTRTGGNSWLSATSGTTTHLRKVCWAAPQVAYAMGDAGTLLTTQNGGQTWQTIVSSTFAAHLPEANWENLYFSSATTGFYGNASAIYRTTNGGSTWAATGQGTYTFGRPLVGAAFSSASNGWAFGMELFQTSNGGQSWTPRTLGLQATAGSFVDAYNGWVAGENNMIIHYSEKFIQTDAALTQRLSYCAGEMLDLAFTTEGSLSQLPTDYRVQLSNNMGRFRAGATLTLTPTAGSTARLLRVVLPTTLAAGTRYRVRVIAADSSVLGDDNKRDLLVTALTTATITPADPTLNLCQGSTATLTAPAGLTQYLWSTGATTRSITVSTAGTYTVRGALAAGCLGPASAPVTVALVPLPAQPVLQRLANGQLSVSAPVSGATYQWLLNGSPIPGATGATYPTTGAAPAGIYTVVSSVNGCASPASAPLAVVLAVRSAQAAGVAVYPNPAGDVLHVAFPAFNGWAHVALADLLGRTVRELVAPATGGTLDVRQLPEGLYTLRVELPSGEMLAQKVLVRH</sequence>
<dbReference type="Gene3D" id="2.130.10.10">
    <property type="entry name" value="YVTN repeat-like/Quinoprotein amine dehydrogenase"/>
    <property type="match status" value="3"/>
</dbReference>
<dbReference type="GO" id="GO:0009523">
    <property type="term" value="C:photosystem II"/>
    <property type="evidence" value="ECO:0007669"/>
    <property type="project" value="UniProtKB-KW"/>
</dbReference>
<accession>A0A927B9D9</accession>
<protein>
    <submittedName>
        <fullName evidence="6">T9SS type A sorting domain-containing protein</fullName>
    </submittedName>
</protein>
<dbReference type="Proteomes" id="UP000612233">
    <property type="component" value="Unassembled WGS sequence"/>
</dbReference>
<dbReference type="PANTHER" id="PTHR47199">
    <property type="entry name" value="PHOTOSYSTEM II STABILITY/ASSEMBLY FACTOR HCF136, CHLOROPLASTIC"/>
    <property type="match status" value="1"/>
</dbReference>
<dbReference type="NCBIfam" id="TIGR04183">
    <property type="entry name" value="Por_Secre_tail"/>
    <property type="match status" value="1"/>
</dbReference>
<evidence type="ECO:0000259" key="5">
    <source>
        <dbReference type="Pfam" id="PF18962"/>
    </source>
</evidence>
<evidence type="ECO:0000256" key="1">
    <source>
        <dbReference type="ARBA" id="ARBA00022531"/>
    </source>
</evidence>
<comment type="caution">
    <text evidence="6">The sequence shown here is derived from an EMBL/GenBank/DDBJ whole genome shotgun (WGS) entry which is preliminary data.</text>
</comment>
<keyword evidence="2" id="KW-0604">Photosystem II</keyword>
<reference evidence="6" key="1">
    <citation type="submission" date="2020-09" db="EMBL/GenBank/DDBJ databases">
        <authorList>
            <person name="Kim M.K."/>
        </authorList>
    </citation>
    <scope>NUCLEOTIDE SEQUENCE</scope>
    <source>
        <strain evidence="6">BT664</strain>
    </source>
</reference>
<dbReference type="InterPro" id="IPR028203">
    <property type="entry name" value="PSII_CF48-like_dom"/>
</dbReference>
<name>A0A927B9D9_9BACT</name>
<feature type="domain" description="Secretion system C-terminal sorting" evidence="5">
    <location>
        <begin position="926"/>
        <end position="997"/>
    </location>
</feature>
<feature type="domain" description="Photosynthesis system II assembly factor Ycf48/Hcf136-like" evidence="4">
    <location>
        <begin position="452"/>
        <end position="589"/>
    </location>
</feature>
<dbReference type="InterPro" id="IPR026444">
    <property type="entry name" value="Secre_tail"/>
</dbReference>
<dbReference type="AlphaFoldDB" id="A0A927B9D9"/>
<evidence type="ECO:0000313" key="6">
    <source>
        <dbReference type="EMBL" id="MBD2766550.1"/>
    </source>
</evidence>
<dbReference type="SUPFAM" id="SSF110296">
    <property type="entry name" value="Oligoxyloglucan reducing end-specific cellobiohydrolase"/>
    <property type="match status" value="2"/>
</dbReference>
<dbReference type="Gene3D" id="2.60.40.10">
    <property type="entry name" value="Immunoglobulins"/>
    <property type="match status" value="1"/>
</dbReference>
<keyword evidence="3" id="KW-0732">Signal</keyword>
<proteinExistence type="predicted"/>
<keyword evidence="7" id="KW-1185">Reference proteome</keyword>
<dbReference type="PANTHER" id="PTHR47199:SF2">
    <property type="entry name" value="PHOTOSYSTEM II STABILITY_ASSEMBLY FACTOR HCF136, CHLOROPLASTIC"/>
    <property type="match status" value="1"/>
</dbReference>
<dbReference type="RefSeq" id="WP_191003369.1">
    <property type="nucleotide sequence ID" value="NZ_JACXAD010000001.1"/>
</dbReference>
<evidence type="ECO:0000313" key="7">
    <source>
        <dbReference type="Proteomes" id="UP000612233"/>
    </source>
</evidence>
<dbReference type="Pfam" id="PF14870">
    <property type="entry name" value="PSII_BNR"/>
    <property type="match status" value="1"/>
</dbReference>
<feature type="chain" id="PRO_5037657259" evidence="3">
    <location>
        <begin position="33"/>
        <end position="1000"/>
    </location>
</feature>
<dbReference type="GO" id="GO:0015979">
    <property type="term" value="P:photosynthesis"/>
    <property type="evidence" value="ECO:0007669"/>
    <property type="project" value="UniProtKB-KW"/>
</dbReference>
<feature type="signal peptide" evidence="3">
    <location>
        <begin position="1"/>
        <end position="32"/>
    </location>
</feature>
<dbReference type="InterPro" id="IPR015943">
    <property type="entry name" value="WD40/YVTN_repeat-like_dom_sf"/>
</dbReference>
<gene>
    <name evidence="6" type="ORF">IC235_01430</name>
</gene>